<protein>
    <recommendedName>
        <fullName evidence="2">DUF6311 domain-containing protein</fullName>
    </recommendedName>
</protein>
<feature type="transmembrane region" description="Helical" evidence="1">
    <location>
        <begin position="201"/>
        <end position="218"/>
    </location>
</feature>
<feature type="transmembrane region" description="Helical" evidence="1">
    <location>
        <begin position="151"/>
        <end position="167"/>
    </location>
</feature>
<dbReference type="EMBL" id="MFJR01000007">
    <property type="protein sequence ID" value="OGG26697.1"/>
    <property type="molecule type" value="Genomic_DNA"/>
</dbReference>
<reference evidence="3 4" key="1">
    <citation type="journal article" date="2016" name="Nat. Commun.">
        <title>Thousands of microbial genomes shed light on interconnected biogeochemical processes in an aquifer system.</title>
        <authorList>
            <person name="Anantharaman K."/>
            <person name="Brown C.T."/>
            <person name="Hug L.A."/>
            <person name="Sharon I."/>
            <person name="Castelle C.J."/>
            <person name="Probst A.J."/>
            <person name="Thomas B.C."/>
            <person name="Singh A."/>
            <person name="Wilkins M.J."/>
            <person name="Karaoz U."/>
            <person name="Brodie E.L."/>
            <person name="Williams K.H."/>
            <person name="Hubbard S.S."/>
            <person name="Banfield J.F."/>
        </authorList>
    </citation>
    <scope>NUCLEOTIDE SEQUENCE [LARGE SCALE GENOMIC DNA]</scope>
</reference>
<sequence length="619" mass="72397">MLKMKKKLRFILPIFVFLFINLIFNFSLWGELFGNRIMVSDNIVTEYLIETSYQNILQFKNPFVTKSILYPFTTNFSLNDPNTAYVLPFFIFRPLINSHKSLLIIILFGFFLNNFFMYLLLRKLKIDQYLSILVSLIFGFTPFLSHRVLGHYAYISIYFFPLVFIALKKLFESNKTIERFIFCLVLGLCMATVLLSNFYYFFTIVLGLLFSAGYWFFTDRKEFLKLLSRNVTYLFLSIISAIFFLIPWILSVYNLIKTQGLVKTPGFGGSITLSSDLASFITPSEFNPLYNIIFNKITSIVPLFVKYQYFFLNSLERFSYPGIIIVLIYLTVTILKIFNRFPQKLWQLIKPYFIVSSFFYILMLGPFLKIFNRWFINLDGVSVVLPLPFLLLHYIPGLSTIRATARFTPAFVFFACIVTAYVINFVLTRISKKKQIILLVCLFVIFFFDQFYTISQKMVENAPVKIYQYLKNQNDQKTVLDVPFTVRDGFNYIGFVHGILPMYGQLIHGKPIIGGYLARVPEEVFIGYKNMRFINYIAKIIDKGNYNPYSEKPKEPNIIPFAITSSLVLQELNSLNVKYIILKNNEKYTPAISSIISKVDFKKIMNDGVYDLYERKFID</sequence>
<feature type="transmembrane region" description="Helical" evidence="1">
    <location>
        <begin position="436"/>
        <end position="455"/>
    </location>
</feature>
<feature type="transmembrane region" description="Helical" evidence="1">
    <location>
        <begin position="374"/>
        <end position="395"/>
    </location>
</feature>
<dbReference type="Pfam" id="PF19830">
    <property type="entry name" value="DUF6311"/>
    <property type="match status" value="1"/>
</dbReference>
<gene>
    <name evidence="3" type="ORF">A2960_00800</name>
</gene>
<feature type="domain" description="DUF6311" evidence="2">
    <location>
        <begin position="40"/>
        <end position="449"/>
    </location>
</feature>
<dbReference type="AlphaFoldDB" id="A0A1F6AQZ6"/>
<feature type="transmembrane region" description="Helical" evidence="1">
    <location>
        <begin position="351"/>
        <end position="368"/>
    </location>
</feature>
<accession>A0A1F6AQZ6</accession>
<evidence type="ECO:0000313" key="3">
    <source>
        <dbReference type="EMBL" id="OGG26697.1"/>
    </source>
</evidence>
<dbReference type="InterPro" id="IPR046278">
    <property type="entry name" value="DUF6311"/>
</dbReference>
<feature type="transmembrane region" description="Helical" evidence="1">
    <location>
        <begin position="318"/>
        <end position="339"/>
    </location>
</feature>
<proteinExistence type="predicted"/>
<keyword evidence="1" id="KW-0812">Transmembrane</keyword>
<feature type="transmembrane region" description="Helical" evidence="1">
    <location>
        <begin position="230"/>
        <end position="250"/>
    </location>
</feature>
<evidence type="ECO:0000259" key="2">
    <source>
        <dbReference type="Pfam" id="PF19830"/>
    </source>
</evidence>
<keyword evidence="1" id="KW-1133">Transmembrane helix</keyword>
<feature type="transmembrane region" description="Helical" evidence="1">
    <location>
        <begin position="128"/>
        <end position="145"/>
    </location>
</feature>
<name>A0A1F6AQZ6_9BACT</name>
<feature type="transmembrane region" description="Helical" evidence="1">
    <location>
        <begin position="179"/>
        <end position="195"/>
    </location>
</feature>
<feature type="transmembrane region" description="Helical" evidence="1">
    <location>
        <begin position="12"/>
        <end position="30"/>
    </location>
</feature>
<keyword evidence="1" id="KW-0472">Membrane</keyword>
<evidence type="ECO:0000256" key="1">
    <source>
        <dbReference type="SAM" id="Phobius"/>
    </source>
</evidence>
<evidence type="ECO:0000313" key="4">
    <source>
        <dbReference type="Proteomes" id="UP000176609"/>
    </source>
</evidence>
<dbReference type="Proteomes" id="UP000176609">
    <property type="component" value="Unassembled WGS sequence"/>
</dbReference>
<feature type="transmembrane region" description="Helical" evidence="1">
    <location>
        <begin position="407"/>
        <end position="430"/>
    </location>
</feature>
<feature type="transmembrane region" description="Helical" evidence="1">
    <location>
        <begin position="102"/>
        <end position="121"/>
    </location>
</feature>
<organism evidence="3 4">
    <name type="scientific">Candidatus Gottesmanbacteria bacterium RIFCSPLOWO2_01_FULL_39_12b</name>
    <dbReference type="NCBI Taxonomy" id="1798388"/>
    <lineage>
        <taxon>Bacteria</taxon>
        <taxon>Candidatus Gottesmaniibacteriota</taxon>
    </lineage>
</organism>
<comment type="caution">
    <text evidence="3">The sequence shown here is derived from an EMBL/GenBank/DDBJ whole genome shotgun (WGS) entry which is preliminary data.</text>
</comment>